<organism evidence="1 2">
    <name type="scientific">Gymnopus androsaceus JB14</name>
    <dbReference type="NCBI Taxonomy" id="1447944"/>
    <lineage>
        <taxon>Eukaryota</taxon>
        <taxon>Fungi</taxon>
        <taxon>Dikarya</taxon>
        <taxon>Basidiomycota</taxon>
        <taxon>Agaricomycotina</taxon>
        <taxon>Agaricomycetes</taxon>
        <taxon>Agaricomycetidae</taxon>
        <taxon>Agaricales</taxon>
        <taxon>Marasmiineae</taxon>
        <taxon>Omphalotaceae</taxon>
        <taxon>Gymnopus</taxon>
    </lineage>
</organism>
<dbReference type="Proteomes" id="UP000799118">
    <property type="component" value="Unassembled WGS sequence"/>
</dbReference>
<gene>
    <name evidence="1" type="ORF">BT96DRAFT_990328</name>
</gene>
<dbReference type="AlphaFoldDB" id="A0A6A4I2Q5"/>
<reference evidence="1" key="1">
    <citation type="journal article" date="2019" name="Environ. Microbiol.">
        <title>Fungal ecological strategies reflected in gene transcription - a case study of two litter decomposers.</title>
        <authorList>
            <person name="Barbi F."/>
            <person name="Kohler A."/>
            <person name="Barry K."/>
            <person name="Baskaran P."/>
            <person name="Daum C."/>
            <person name="Fauchery L."/>
            <person name="Ihrmark K."/>
            <person name="Kuo A."/>
            <person name="LaButti K."/>
            <person name="Lipzen A."/>
            <person name="Morin E."/>
            <person name="Grigoriev I.V."/>
            <person name="Henrissat B."/>
            <person name="Lindahl B."/>
            <person name="Martin F."/>
        </authorList>
    </citation>
    <scope>NUCLEOTIDE SEQUENCE</scope>
    <source>
        <strain evidence="1">JB14</strain>
    </source>
</reference>
<evidence type="ECO:0000313" key="1">
    <source>
        <dbReference type="EMBL" id="KAE9403467.1"/>
    </source>
</evidence>
<name>A0A6A4I2Q5_9AGAR</name>
<accession>A0A6A4I2Q5</accession>
<sequence>MHRLTSFQNPLCSCSISIAHSPPSPPSPPCHSQKHTKLSPLHEQFTASPSPTLDLFVCIKQEPITHPKFKSIVPTGPPIVIDISNDDDAPGADLGVVEVPLSDNDVPNSIPVPVCSTSQCDHDLMKWPQGYHAITTDWFFTAAQNAKGTGKRMETVFYEFFEQKYIP</sequence>
<protein>
    <submittedName>
        <fullName evidence="1">Uncharacterized protein</fullName>
    </submittedName>
</protein>
<evidence type="ECO:0000313" key="2">
    <source>
        <dbReference type="Proteomes" id="UP000799118"/>
    </source>
</evidence>
<keyword evidence="2" id="KW-1185">Reference proteome</keyword>
<dbReference type="EMBL" id="ML769425">
    <property type="protein sequence ID" value="KAE9403467.1"/>
    <property type="molecule type" value="Genomic_DNA"/>
</dbReference>
<proteinExistence type="predicted"/>